<evidence type="ECO:0000313" key="5">
    <source>
        <dbReference type="Proteomes" id="UP000008694"/>
    </source>
</evidence>
<evidence type="ECO:0000256" key="2">
    <source>
        <dbReference type="SAM" id="Coils"/>
    </source>
</evidence>
<dbReference type="InterPro" id="IPR050804">
    <property type="entry name" value="MCC"/>
</dbReference>
<feature type="coiled-coil region" evidence="2">
    <location>
        <begin position="330"/>
        <end position="357"/>
    </location>
</feature>
<proteinExistence type="predicted"/>
<evidence type="ECO:0000313" key="4">
    <source>
        <dbReference type="EMBL" id="EFH53272.1"/>
    </source>
</evidence>
<dbReference type="SUPFAM" id="SSF49599">
    <property type="entry name" value="TRAF domain-like"/>
    <property type="match status" value="2"/>
</dbReference>
<feature type="domain" description="MATH" evidence="3">
    <location>
        <begin position="7"/>
        <end position="81"/>
    </location>
</feature>
<dbReference type="EMBL" id="GL348717">
    <property type="protein sequence ID" value="EFH53272.1"/>
    <property type="molecule type" value="Genomic_DNA"/>
</dbReference>
<keyword evidence="5" id="KW-1185">Reference proteome</keyword>
<dbReference type="Pfam" id="PF22486">
    <property type="entry name" value="MATH_2"/>
    <property type="match status" value="2"/>
</dbReference>
<dbReference type="Gramene" id="fgenesh1_pm.C_scaffold_5000375">
    <property type="protein sequence ID" value="fgenesh1_pm.C_scaffold_5000375"/>
    <property type="gene ID" value="fgenesh1_pm.C_scaffold_5000375"/>
</dbReference>
<dbReference type="eggNOG" id="KOG1987">
    <property type="taxonomic scope" value="Eukaryota"/>
</dbReference>
<dbReference type="InterPro" id="IPR002083">
    <property type="entry name" value="MATH/TRAF_dom"/>
</dbReference>
<evidence type="ECO:0000259" key="3">
    <source>
        <dbReference type="PROSITE" id="PS50144"/>
    </source>
</evidence>
<dbReference type="InterPro" id="IPR008974">
    <property type="entry name" value="TRAF-like"/>
</dbReference>
<dbReference type="HOGENOM" id="CLU_026537_0_0_1"/>
<dbReference type="PANTHER" id="PTHR46236:SF21">
    <property type="entry name" value="TRAF-LIKE FAMILY PROTEIN-RELATED"/>
    <property type="match status" value="1"/>
</dbReference>
<dbReference type="AlphaFoldDB" id="D7LRC9"/>
<keyword evidence="1 2" id="KW-0175">Coiled coil</keyword>
<dbReference type="Gene3D" id="2.60.210.10">
    <property type="entry name" value="Apoptosis, Tumor Necrosis Factor Receptor Associated Protein 2, Chain A"/>
    <property type="match status" value="2"/>
</dbReference>
<name>D7LRC9_ARALL</name>
<evidence type="ECO:0000256" key="1">
    <source>
        <dbReference type="ARBA" id="ARBA00023054"/>
    </source>
</evidence>
<accession>D7LRC9</accession>
<dbReference type="SMART" id="SM00061">
    <property type="entry name" value="MATH"/>
    <property type="match status" value="1"/>
</dbReference>
<organism evidence="5">
    <name type="scientific">Arabidopsis lyrata subsp. lyrata</name>
    <name type="common">Lyre-leaved rock-cress</name>
    <dbReference type="NCBI Taxonomy" id="81972"/>
    <lineage>
        <taxon>Eukaryota</taxon>
        <taxon>Viridiplantae</taxon>
        <taxon>Streptophyta</taxon>
        <taxon>Embryophyta</taxon>
        <taxon>Tracheophyta</taxon>
        <taxon>Spermatophyta</taxon>
        <taxon>Magnoliopsida</taxon>
        <taxon>eudicotyledons</taxon>
        <taxon>Gunneridae</taxon>
        <taxon>Pentapetalae</taxon>
        <taxon>rosids</taxon>
        <taxon>malvids</taxon>
        <taxon>Brassicales</taxon>
        <taxon>Brassicaceae</taxon>
        <taxon>Camelineae</taxon>
        <taxon>Arabidopsis</taxon>
    </lineage>
</organism>
<dbReference type="Proteomes" id="UP000008694">
    <property type="component" value="Unassembled WGS sequence"/>
</dbReference>
<dbReference type="CDD" id="cd00121">
    <property type="entry name" value="MATH"/>
    <property type="match status" value="1"/>
</dbReference>
<dbReference type="PROSITE" id="PS50144">
    <property type="entry name" value="MATH"/>
    <property type="match status" value="2"/>
</dbReference>
<sequence length="362" mass="41559">MGNHQADKKFTWVIKNFNSLDSDRVYSDTFQAGRCKCHLVAYPKRFDECSYSKCYSLYLCVSDSKSLHSGWRRHAKFSLTMESSSSRSMGNHQADKKFTWVIKNFNSLDSDRVYSDTFQAGRCKWGLLAYPKGYNNINIYDYFSLYIYVPNSKSLPSGWRRHAKFSFTMVTQIPGELSLQREAEYWFDQKNTTRGFQSMFLLSEIQSSHKGFLVNGEVKIVAEVDVLEVIGIVDVPEKPESFDINGFQVPASQVDSVNSLFKKYPGFASKVCPKNPHLKKTYLNVVLSLNEIMCKSPDKLSNGDLADAYSALRYVTKAGFKLDWLEMKLKETGKTRLQEIEEDLKDLKVKCADMNALLEFLR</sequence>
<dbReference type="PANTHER" id="PTHR46236">
    <property type="entry name" value="TRAF-LIKE SUPERFAMILY PROTEIN"/>
    <property type="match status" value="1"/>
</dbReference>
<feature type="domain" description="MATH" evidence="3">
    <location>
        <begin position="95"/>
        <end position="224"/>
    </location>
</feature>
<protein>
    <recommendedName>
        <fullName evidence="3">MATH domain-containing protein</fullName>
    </recommendedName>
</protein>
<gene>
    <name evidence="4" type="ORF">ARALYDRAFT_322831</name>
</gene>
<reference evidence="5" key="1">
    <citation type="journal article" date="2011" name="Nat. Genet.">
        <title>The Arabidopsis lyrata genome sequence and the basis of rapid genome size change.</title>
        <authorList>
            <person name="Hu T.T."/>
            <person name="Pattyn P."/>
            <person name="Bakker E.G."/>
            <person name="Cao J."/>
            <person name="Cheng J.-F."/>
            <person name="Clark R.M."/>
            <person name="Fahlgren N."/>
            <person name="Fawcett J.A."/>
            <person name="Grimwood J."/>
            <person name="Gundlach H."/>
            <person name="Haberer G."/>
            <person name="Hollister J.D."/>
            <person name="Ossowski S."/>
            <person name="Ottilar R.P."/>
            <person name="Salamov A.A."/>
            <person name="Schneeberger K."/>
            <person name="Spannagl M."/>
            <person name="Wang X."/>
            <person name="Yang L."/>
            <person name="Nasrallah M.E."/>
            <person name="Bergelson J."/>
            <person name="Carrington J.C."/>
            <person name="Gaut B.S."/>
            <person name="Schmutz J."/>
            <person name="Mayer K.F.X."/>
            <person name="Van de Peer Y."/>
            <person name="Grigoriev I.V."/>
            <person name="Nordborg M."/>
            <person name="Weigel D."/>
            <person name="Guo Y.-L."/>
        </authorList>
    </citation>
    <scope>NUCLEOTIDE SEQUENCE [LARGE SCALE GENOMIC DNA]</scope>
    <source>
        <strain evidence="5">cv. MN47</strain>
    </source>
</reference>